<dbReference type="EMBL" id="JASSZA010000001">
    <property type="protein sequence ID" value="KAK2121375.1"/>
    <property type="molecule type" value="Genomic_DNA"/>
</dbReference>
<organism evidence="2 3">
    <name type="scientific">Saguinus oedipus</name>
    <name type="common">Cotton-top tamarin</name>
    <name type="synonym">Oedipomidas oedipus</name>
    <dbReference type="NCBI Taxonomy" id="9490"/>
    <lineage>
        <taxon>Eukaryota</taxon>
        <taxon>Metazoa</taxon>
        <taxon>Chordata</taxon>
        <taxon>Craniata</taxon>
        <taxon>Vertebrata</taxon>
        <taxon>Euteleostomi</taxon>
        <taxon>Mammalia</taxon>
        <taxon>Eutheria</taxon>
        <taxon>Euarchontoglires</taxon>
        <taxon>Primates</taxon>
        <taxon>Haplorrhini</taxon>
        <taxon>Platyrrhini</taxon>
        <taxon>Cebidae</taxon>
        <taxon>Callitrichinae</taxon>
        <taxon>Saguinus</taxon>
    </lineage>
</organism>
<evidence type="ECO:0000313" key="2">
    <source>
        <dbReference type="EMBL" id="KAK2121375.1"/>
    </source>
</evidence>
<proteinExistence type="predicted"/>
<sequence length="126" mass="13022">MQLPHSRGCAPDPSLGGSPPCPRRELGGAGQAQRLSLSRRGGTSIWHCRHNQAAAATRPGDGREDLRPAAGRTCAPRPSAPAGTMSGRQQEALSRDWGGALSSLALRNPAGAPIPGECASVLPSRR</sequence>
<feature type="region of interest" description="Disordered" evidence="1">
    <location>
        <begin position="1"/>
        <end position="126"/>
    </location>
</feature>
<evidence type="ECO:0000256" key="1">
    <source>
        <dbReference type="SAM" id="MobiDB-lite"/>
    </source>
</evidence>
<name>A0ABQ9WIR9_SAGOE</name>
<dbReference type="Proteomes" id="UP001266305">
    <property type="component" value="Unassembled WGS sequence"/>
</dbReference>
<reference evidence="2 3" key="1">
    <citation type="submission" date="2023-05" db="EMBL/GenBank/DDBJ databases">
        <title>B98-5 Cell Line De Novo Hybrid Assembly: An Optical Mapping Approach.</title>
        <authorList>
            <person name="Kananen K."/>
            <person name="Auerbach J.A."/>
            <person name="Kautto E."/>
            <person name="Blachly J.S."/>
        </authorList>
    </citation>
    <scope>NUCLEOTIDE SEQUENCE [LARGE SCALE GENOMIC DNA]</scope>
    <source>
        <strain evidence="2">B95-8</strain>
        <tissue evidence="2">Cell line</tissue>
    </source>
</reference>
<protein>
    <submittedName>
        <fullName evidence="2">Uncharacterized protein</fullName>
    </submittedName>
</protein>
<gene>
    <name evidence="2" type="ORF">P7K49_002761</name>
</gene>
<evidence type="ECO:0000313" key="3">
    <source>
        <dbReference type="Proteomes" id="UP001266305"/>
    </source>
</evidence>
<accession>A0ABQ9WIR9</accession>
<keyword evidence="3" id="KW-1185">Reference proteome</keyword>
<comment type="caution">
    <text evidence="2">The sequence shown here is derived from an EMBL/GenBank/DDBJ whole genome shotgun (WGS) entry which is preliminary data.</text>
</comment>